<accession>A0A7L9QAR9</accession>
<protein>
    <recommendedName>
        <fullName evidence="1 7">RNA-directed RNA polymerase</fullName>
        <ecNumber evidence="1 7">2.7.7.48</ecNumber>
    </recommendedName>
</protein>
<dbReference type="InterPro" id="IPR007094">
    <property type="entry name" value="RNA-dir_pol_PSvirus"/>
</dbReference>
<keyword evidence="3 7" id="KW-0808">Transferase</keyword>
<organism evidence="9">
    <name type="scientific">Monilinia umbra-like virus 1</name>
    <dbReference type="NCBI Taxonomy" id="2779319"/>
    <lineage>
        <taxon>Viruses</taxon>
        <taxon>Riboviria</taxon>
        <taxon>Orthornavirae</taxon>
        <taxon>Kitrinoviricota</taxon>
        <taxon>Tolucaviricetes</taxon>
        <taxon>Tolivirales</taxon>
        <taxon>Tombusviridae</taxon>
        <taxon>Calvusvirinae</taxon>
        <taxon>Umbravirus</taxon>
    </lineage>
</organism>
<dbReference type="InterPro" id="IPR043128">
    <property type="entry name" value="Rev_trsase/Diguanyl_cyclase"/>
</dbReference>
<evidence type="ECO:0000256" key="2">
    <source>
        <dbReference type="ARBA" id="ARBA00022484"/>
    </source>
</evidence>
<dbReference type="EMBL" id="MT681745">
    <property type="protein sequence ID" value="QOK99950.1"/>
    <property type="molecule type" value="Genomic_RNA"/>
</dbReference>
<evidence type="ECO:0000313" key="9">
    <source>
        <dbReference type="EMBL" id="QOK99950.1"/>
    </source>
</evidence>
<keyword evidence="2 7" id="KW-0696">RNA-directed RNA polymerase</keyword>
<reference evidence="9" key="1">
    <citation type="journal article" date="2020" name="Plants (Basel)">
        <title>Comparative Microbiome Study of Mummified Peach Fruits by Metagenomics and Metatranscriptomics.</title>
        <authorList>
            <person name="Jo Y."/>
            <person name="Back C.G."/>
            <person name="Choi H."/>
            <person name="Cho W.K."/>
        </authorList>
    </citation>
    <scope>NUCLEOTIDE SEQUENCE</scope>
    <source>
        <strain evidence="9">Won</strain>
    </source>
</reference>
<evidence type="ECO:0000256" key="6">
    <source>
        <dbReference type="ARBA" id="ARBA00022953"/>
    </source>
</evidence>
<comment type="catalytic activity">
    <reaction evidence="7">
        <text>RNA(n) + a ribonucleoside 5'-triphosphate = RNA(n+1) + diphosphate</text>
        <dbReference type="Rhea" id="RHEA:21248"/>
        <dbReference type="Rhea" id="RHEA-COMP:14527"/>
        <dbReference type="Rhea" id="RHEA-COMP:17342"/>
        <dbReference type="ChEBI" id="CHEBI:33019"/>
        <dbReference type="ChEBI" id="CHEBI:61557"/>
        <dbReference type="ChEBI" id="CHEBI:140395"/>
        <dbReference type="EC" id="2.7.7.48"/>
    </reaction>
</comment>
<dbReference type="EC" id="2.7.7.48" evidence="1 7"/>
<dbReference type="Pfam" id="PF00998">
    <property type="entry name" value="RdRP_3"/>
    <property type="match status" value="1"/>
</dbReference>
<name>A0A7L9QAR9_9TOMB</name>
<dbReference type="GO" id="GO:0000166">
    <property type="term" value="F:nucleotide binding"/>
    <property type="evidence" value="ECO:0007669"/>
    <property type="project" value="UniProtKB-KW"/>
</dbReference>
<evidence type="ECO:0000256" key="7">
    <source>
        <dbReference type="RuleBase" id="RU363062"/>
    </source>
</evidence>
<dbReference type="InterPro" id="IPR043502">
    <property type="entry name" value="DNA/RNA_pol_sf"/>
</dbReference>
<feature type="domain" description="RdRp catalytic" evidence="8">
    <location>
        <begin position="209"/>
        <end position="322"/>
    </location>
</feature>
<evidence type="ECO:0000256" key="5">
    <source>
        <dbReference type="ARBA" id="ARBA00022741"/>
    </source>
</evidence>
<dbReference type="InterPro" id="IPR002166">
    <property type="entry name" value="RNA_pol_HCV"/>
</dbReference>
<keyword evidence="5 7" id="KW-0547">Nucleotide-binding</keyword>
<proteinExistence type="predicted"/>
<sequence>MSLDITRVDLGSCSDSRRQMRTWWPNPVPGCWVPQVHRPCAHNEIQALKLRLMASTLPPQVFKAVSKEVDNEFRGLARHARRYRDGKWSLEETARSYSGAMQRKYLEACRSLEQDEGYRPRDAKIKAFLKAEKFNVGPEWMKPRLICPRSPRYNLILASRLKPFEHWLWGTLTAKNMRIGGQGRLVAKGLNPRRRANLIVRKYNNFSQRVVFEADGSAFEAHVGVSQLLGEQSIYKAAFPGDKELRDLLSEQLTLKGKLGCGAKFERDGARASGDFNTGMGNTVIMLAVVLAVMRSIGVRFDVLVDGDNCLVFTEFSDLALVTSLFAPRSKAWSGQELIVEKPVRVVEEIRSGQSAPVWMGAKFGWTMVRDYRKVLSGATSSHKWLREPKFARTYLQGVSRCELSMALGVPVLQAWALYLMGETETSKLVKEHAFVDYFVMGARLAGKGESREVFMETRLSFERAFGLDVEQQKVMERSFGYKADQTYRERLGVFDWREAAPGLHDGWAESTM</sequence>
<evidence type="ECO:0000256" key="4">
    <source>
        <dbReference type="ARBA" id="ARBA00022695"/>
    </source>
</evidence>
<keyword evidence="4 7" id="KW-0548">Nucleotidyltransferase</keyword>
<evidence type="ECO:0000256" key="1">
    <source>
        <dbReference type="ARBA" id="ARBA00012494"/>
    </source>
</evidence>
<dbReference type="GO" id="GO:0003968">
    <property type="term" value="F:RNA-directed RNA polymerase activity"/>
    <property type="evidence" value="ECO:0007669"/>
    <property type="project" value="UniProtKB-KW"/>
</dbReference>
<evidence type="ECO:0000256" key="3">
    <source>
        <dbReference type="ARBA" id="ARBA00022679"/>
    </source>
</evidence>
<dbReference type="SUPFAM" id="SSF56672">
    <property type="entry name" value="DNA/RNA polymerases"/>
    <property type="match status" value="1"/>
</dbReference>
<dbReference type="GO" id="GO:0003723">
    <property type="term" value="F:RNA binding"/>
    <property type="evidence" value="ECO:0007669"/>
    <property type="project" value="InterPro"/>
</dbReference>
<dbReference type="PROSITE" id="PS50507">
    <property type="entry name" value="RDRP_SSRNA_POS"/>
    <property type="match status" value="1"/>
</dbReference>
<dbReference type="CDD" id="cd23179">
    <property type="entry name" value="ps_ssRNAv_Tolivirales_RdRp"/>
    <property type="match status" value="1"/>
</dbReference>
<keyword evidence="6 7" id="KW-0693">Viral RNA replication</keyword>
<dbReference type="GO" id="GO:0039694">
    <property type="term" value="P:viral RNA genome replication"/>
    <property type="evidence" value="ECO:0007669"/>
    <property type="project" value="InterPro"/>
</dbReference>
<evidence type="ECO:0000259" key="8">
    <source>
        <dbReference type="PROSITE" id="PS50507"/>
    </source>
</evidence>
<dbReference type="Gene3D" id="3.30.70.270">
    <property type="match status" value="1"/>
</dbReference>